<sequence>MRILCYSRCNSSSRIVLRNIERFVERLPSAQRGQDNSYSMAKPRNSFRHGPFLTYLKRLDIRNSDCCGYPLHYATSCLFTTSYHLTKPSADLEPLWWKRVRNNNNFYGENQKTHPLHRGKRNTLFSKRWRQQQLQTQLTLGTPLLSSPIHKAPPSQIQQYKDLKELTVKLLNIIFFCSKCPLFCILIHKM</sequence>
<name>A0A4Y2RU09_ARAVE</name>
<dbReference type="Proteomes" id="UP000499080">
    <property type="component" value="Unassembled WGS sequence"/>
</dbReference>
<evidence type="ECO:0000313" key="2">
    <source>
        <dbReference type="Proteomes" id="UP000499080"/>
    </source>
</evidence>
<evidence type="ECO:0000313" key="1">
    <source>
        <dbReference type="EMBL" id="GBN79268.1"/>
    </source>
</evidence>
<proteinExistence type="predicted"/>
<gene>
    <name evidence="1" type="ORF">AVEN_98671_1</name>
</gene>
<protein>
    <submittedName>
        <fullName evidence="1">Uncharacterized protein</fullName>
    </submittedName>
</protein>
<keyword evidence="2" id="KW-1185">Reference proteome</keyword>
<reference evidence="1 2" key="1">
    <citation type="journal article" date="2019" name="Sci. Rep.">
        <title>Orb-weaving spider Araneus ventricosus genome elucidates the spidroin gene catalogue.</title>
        <authorList>
            <person name="Kono N."/>
            <person name="Nakamura H."/>
            <person name="Ohtoshi R."/>
            <person name="Moran D.A.P."/>
            <person name="Shinohara A."/>
            <person name="Yoshida Y."/>
            <person name="Fujiwara M."/>
            <person name="Mori M."/>
            <person name="Tomita M."/>
            <person name="Arakawa K."/>
        </authorList>
    </citation>
    <scope>NUCLEOTIDE SEQUENCE [LARGE SCALE GENOMIC DNA]</scope>
</reference>
<dbReference type="AlphaFoldDB" id="A0A4Y2RU09"/>
<accession>A0A4Y2RU09</accession>
<dbReference type="EMBL" id="BGPR01018482">
    <property type="protein sequence ID" value="GBN79268.1"/>
    <property type="molecule type" value="Genomic_DNA"/>
</dbReference>
<comment type="caution">
    <text evidence="1">The sequence shown here is derived from an EMBL/GenBank/DDBJ whole genome shotgun (WGS) entry which is preliminary data.</text>
</comment>
<organism evidence="1 2">
    <name type="scientific">Araneus ventricosus</name>
    <name type="common">Orbweaver spider</name>
    <name type="synonym">Epeira ventricosa</name>
    <dbReference type="NCBI Taxonomy" id="182803"/>
    <lineage>
        <taxon>Eukaryota</taxon>
        <taxon>Metazoa</taxon>
        <taxon>Ecdysozoa</taxon>
        <taxon>Arthropoda</taxon>
        <taxon>Chelicerata</taxon>
        <taxon>Arachnida</taxon>
        <taxon>Araneae</taxon>
        <taxon>Araneomorphae</taxon>
        <taxon>Entelegynae</taxon>
        <taxon>Araneoidea</taxon>
        <taxon>Araneidae</taxon>
        <taxon>Araneus</taxon>
    </lineage>
</organism>